<evidence type="ECO:0000313" key="2">
    <source>
        <dbReference type="Proteomes" id="UP001060085"/>
    </source>
</evidence>
<comment type="caution">
    <text evidence="1">The sequence shown here is derived from an EMBL/GenBank/DDBJ whole genome shotgun (WGS) entry which is preliminary data.</text>
</comment>
<gene>
    <name evidence="1" type="ORF">M9H77_03733</name>
</gene>
<reference evidence="2" key="1">
    <citation type="journal article" date="2023" name="Nat. Plants">
        <title>Single-cell RNA sequencing provides a high-resolution roadmap for understanding the multicellular compartmentation of specialized metabolism.</title>
        <authorList>
            <person name="Sun S."/>
            <person name="Shen X."/>
            <person name="Li Y."/>
            <person name="Li Y."/>
            <person name="Wang S."/>
            <person name="Li R."/>
            <person name="Zhang H."/>
            <person name="Shen G."/>
            <person name="Guo B."/>
            <person name="Wei J."/>
            <person name="Xu J."/>
            <person name="St-Pierre B."/>
            <person name="Chen S."/>
            <person name="Sun C."/>
        </authorList>
    </citation>
    <scope>NUCLEOTIDE SEQUENCE [LARGE SCALE GENOMIC DNA]</scope>
</reference>
<name>A0ACC0CC48_CATRO</name>
<proteinExistence type="predicted"/>
<dbReference type="Proteomes" id="UP001060085">
    <property type="component" value="Linkage Group LG01"/>
</dbReference>
<organism evidence="1 2">
    <name type="scientific">Catharanthus roseus</name>
    <name type="common">Madagascar periwinkle</name>
    <name type="synonym">Vinca rosea</name>
    <dbReference type="NCBI Taxonomy" id="4058"/>
    <lineage>
        <taxon>Eukaryota</taxon>
        <taxon>Viridiplantae</taxon>
        <taxon>Streptophyta</taxon>
        <taxon>Embryophyta</taxon>
        <taxon>Tracheophyta</taxon>
        <taxon>Spermatophyta</taxon>
        <taxon>Magnoliopsida</taxon>
        <taxon>eudicotyledons</taxon>
        <taxon>Gunneridae</taxon>
        <taxon>Pentapetalae</taxon>
        <taxon>asterids</taxon>
        <taxon>lamiids</taxon>
        <taxon>Gentianales</taxon>
        <taxon>Apocynaceae</taxon>
        <taxon>Rauvolfioideae</taxon>
        <taxon>Vinceae</taxon>
        <taxon>Catharanthinae</taxon>
        <taxon>Catharanthus</taxon>
    </lineage>
</organism>
<keyword evidence="2" id="KW-1185">Reference proteome</keyword>
<evidence type="ECO:0000313" key="1">
    <source>
        <dbReference type="EMBL" id="KAI5682505.1"/>
    </source>
</evidence>
<accession>A0ACC0CC48</accession>
<sequence>MLGSVTLDLDPVDRGRSTVGGLGPNGWFKKGLPARIAQGGLVEEAKGSSLEESDASKSKKKLGLDLTVGLIEFNSIVLVLFPNPPHPRGASFCIASVARSLGLPCALFSSILKISHEEEQNRNNNEGPSDRLMQEVISTLRSLHQQMGNSERNVRALSAQMDRKESTLGQRKGFHNLDNLTPR</sequence>
<protein>
    <submittedName>
        <fullName evidence="1">Uncharacterized protein</fullName>
    </submittedName>
</protein>
<dbReference type="EMBL" id="CM044701">
    <property type="protein sequence ID" value="KAI5682505.1"/>
    <property type="molecule type" value="Genomic_DNA"/>
</dbReference>